<dbReference type="AlphaFoldDB" id="A0A164HCG3"/>
<protein>
    <recommendedName>
        <fullName evidence="1">HTH cro/C1-type domain-containing protein</fullName>
    </recommendedName>
</protein>
<feature type="domain" description="HTH cro/C1-type" evidence="1">
    <location>
        <begin position="3"/>
        <end position="58"/>
    </location>
</feature>
<proteinExistence type="predicted"/>
<dbReference type="Pfam" id="PF19054">
    <property type="entry name" value="DUF5753"/>
    <property type="match status" value="1"/>
</dbReference>
<dbReference type="STRING" id="455432.AWN90_10930"/>
<reference evidence="2 3" key="1">
    <citation type="submission" date="2016-04" db="EMBL/GenBank/DDBJ databases">
        <authorList>
            <person name="Evans L.H."/>
            <person name="Alamgir A."/>
            <person name="Owens N."/>
            <person name="Weber N.D."/>
            <person name="Virtaneva K."/>
            <person name="Barbian K."/>
            <person name="Babar A."/>
            <person name="Rosenke K."/>
        </authorList>
    </citation>
    <scope>NUCLEOTIDE SEQUENCE [LARGE SCALE GENOMIC DNA]</scope>
    <source>
        <strain evidence="2 3">IFM 0406</strain>
    </source>
</reference>
<dbReference type="EMBL" id="LWGR01000021">
    <property type="protein sequence ID" value="KZM68393.1"/>
    <property type="molecule type" value="Genomic_DNA"/>
</dbReference>
<dbReference type="InterPro" id="IPR001387">
    <property type="entry name" value="Cro/C1-type_HTH"/>
</dbReference>
<comment type="caution">
    <text evidence="2">The sequence shown here is derived from an EMBL/GenBank/DDBJ whole genome shotgun (WGS) entry which is preliminary data.</text>
</comment>
<evidence type="ECO:0000259" key="1">
    <source>
        <dbReference type="SMART" id="SM00530"/>
    </source>
</evidence>
<evidence type="ECO:0000313" key="3">
    <source>
        <dbReference type="Proteomes" id="UP000076512"/>
    </source>
</evidence>
<name>A0A164HCG3_9NOCA</name>
<evidence type="ECO:0000313" key="2">
    <source>
        <dbReference type="EMBL" id="KZM68393.1"/>
    </source>
</evidence>
<dbReference type="SMART" id="SM00530">
    <property type="entry name" value="HTH_XRE"/>
    <property type="match status" value="1"/>
</dbReference>
<gene>
    <name evidence="2" type="ORF">AWN90_10930</name>
</gene>
<keyword evidence="3" id="KW-1185">Reference proteome</keyword>
<sequence length="275" mass="30943">MLRIKRQAAERGIKPAEIQRGLGVGAAYWSQVTNYKGILTEDKLNRLIDLLEFEADERQELLDLRAVAKGRSLYAQFSALLDDELMRFYNLEAGASSIRSFENSVIPGLLQTENYMRTLIKARVVTARPTEAEPRVQIRLLRQRRLAGEDAPKLAVVVGEASLRYQVGDTNVHREQLEHLRTLIEQRPGHLDFRVIPFASGTAIASLNAATFHLLGFPSPRLPIIGWMETAIRGEVTEEPRDVDGLVYQFEQIHSSALDQSESLDVVNEIARQIG</sequence>
<dbReference type="InterPro" id="IPR043917">
    <property type="entry name" value="DUF5753"/>
</dbReference>
<accession>A0A164HCG3</accession>
<dbReference type="Proteomes" id="UP000076512">
    <property type="component" value="Unassembled WGS sequence"/>
</dbReference>
<organism evidence="2 3">
    <name type="scientific">Nocardia terpenica</name>
    <dbReference type="NCBI Taxonomy" id="455432"/>
    <lineage>
        <taxon>Bacteria</taxon>
        <taxon>Bacillati</taxon>
        <taxon>Actinomycetota</taxon>
        <taxon>Actinomycetes</taxon>
        <taxon>Mycobacteriales</taxon>
        <taxon>Nocardiaceae</taxon>
        <taxon>Nocardia</taxon>
    </lineage>
</organism>